<comment type="caution">
    <text evidence="1">The sequence shown here is derived from an EMBL/GenBank/DDBJ whole genome shotgun (WGS) entry which is preliminary data.</text>
</comment>
<evidence type="ECO:0000313" key="1">
    <source>
        <dbReference type="EMBL" id="MBB5198714.1"/>
    </source>
</evidence>
<organism evidence="1 2">
    <name type="scientific">Glaciimonas immobilis</name>
    <dbReference type="NCBI Taxonomy" id="728004"/>
    <lineage>
        <taxon>Bacteria</taxon>
        <taxon>Pseudomonadati</taxon>
        <taxon>Pseudomonadota</taxon>
        <taxon>Betaproteobacteria</taxon>
        <taxon>Burkholderiales</taxon>
        <taxon>Oxalobacteraceae</taxon>
        <taxon>Glaciimonas</taxon>
    </lineage>
</organism>
<sequence>MSNGLTVLSKDEYDALAQIARPRRGQETACVARNAKRLSGLKYVAYGKNGQLALTEKGEQTLFVKSCIEGLRAISTDPLAPLEADVEAFLGRKGHIVLATAGAGFEITVRGRESLADIDSNAG</sequence>
<gene>
    <name evidence="1" type="ORF">HNR39_000524</name>
</gene>
<dbReference type="RefSeq" id="WP_168052868.1">
    <property type="nucleotide sequence ID" value="NZ_JAAOZT010000002.1"/>
</dbReference>
<name>A0A840RPQ7_9BURK</name>
<dbReference type="Proteomes" id="UP000571084">
    <property type="component" value="Unassembled WGS sequence"/>
</dbReference>
<dbReference type="EMBL" id="JACHHQ010000001">
    <property type="protein sequence ID" value="MBB5198714.1"/>
    <property type="molecule type" value="Genomic_DNA"/>
</dbReference>
<reference evidence="1 2" key="1">
    <citation type="submission" date="2020-08" db="EMBL/GenBank/DDBJ databases">
        <title>Genomic Encyclopedia of Type Strains, Phase IV (KMG-IV): sequencing the most valuable type-strain genomes for metagenomic binning, comparative biology and taxonomic classification.</title>
        <authorList>
            <person name="Goeker M."/>
        </authorList>
    </citation>
    <scope>NUCLEOTIDE SEQUENCE [LARGE SCALE GENOMIC DNA]</scope>
    <source>
        <strain evidence="1 2">DSM 23240</strain>
    </source>
</reference>
<keyword evidence="2" id="KW-1185">Reference proteome</keyword>
<protein>
    <submittedName>
        <fullName evidence="1">Uncharacterized protein</fullName>
    </submittedName>
</protein>
<evidence type="ECO:0000313" key="2">
    <source>
        <dbReference type="Proteomes" id="UP000571084"/>
    </source>
</evidence>
<accession>A0A840RPQ7</accession>
<dbReference type="AlphaFoldDB" id="A0A840RPQ7"/>
<proteinExistence type="predicted"/>